<feature type="transmembrane region" description="Helical" evidence="1">
    <location>
        <begin position="33"/>
        <end position="53"/>
    </location>
</feature>
<evidence type="ECO:0000256" key="1">
    <source>
        <dbReference type="SAM" id="Phobius"/>
    </source>
</evidence>
<dbReference type="Proteomes" id="UP000615026">
    <property type="component" value="Unassembled WGS sequence"/>
</dbReference>
<evidence type="ECO:0000313" key="2">
    <source>
        <dbReference type="EMBL" id="MBE9065917.1"/>
    </source>
</evidence>
<comment type="caution">
    <text evidence="2">The sequence shown here is derived from an EMBL/GenBank/DDBJ whole genome shotgun (WGS) entry which is preliminary data.</text>
</comment>
<keyword evidence="1" id="KW-0472">Membrane</keyword>
<gene>
    <name evidence="2" type="ORF">IQ260_04555</name>
</gene>
<proteinExistence type="predicted"/>
<evidence type="ECO:0000313" key="3">
    <source>
        <dbReference type="Proteomes" id="UP000615026"/>
    </source>
</evidence>
<name>A0A928WZ08_LEPEC</name>
<organism evidence="2 3">
    <name type="scientific">Leptolyngbya cf. ectocarpi LEGE 11479</name>
    <dbReference type="NCBI Taxonomy" id="1828722"/>
    <lineage>
        <taxon>Bacteria</taxon>
        <taxon>Bacillati</taxon>
        <taxon>Cyanobacteriota</taxon>
        <taxon>Cyanophyceae</taxon>
        <taxon>Leptolyngbyales</taxon>
        <taxon>Leptolyngbyaceae</taxon>
        <taxon>Leptolyngbya group</taxon>
        <taxon>Leptolyngbya</taxon>
    </lineage>
</organism>
<dbReference type="RefSeq" id="WP_193991294.1">
    <property type="nucleotide sequence ID" value="NZ_JADEXP010000022.1"/>
</dbReference>
<keyword evidence="1" id="KW-0812">Transmembrane</keyword>
<keyword evidence="3" id="KW-1185">Reference proteome</keyword>
<dbReference type="EMBL" id="JADEXP010000022">
    <property type="protein sequence ID" value="MBE9065917.1"/>
    <property type="molecule type" value="Genomic_DNA"/>
</dbReference>
<protein>
    <submittedName>
        <fullName evidence="2">Uncharacterized protein</fullName>
    </submittedName>
</protein>
<sequence>MNKLLGGIGLLSLSGFMLLGFFRADLSNQSTVVKGMTFGLGIGLPMAAGLGLVGSHRRDRKLLATHIVNSRLLVLRSEILKLAQQNQGKLTEIEIISELGIEPAVANEVLTNLCNQDLAEIEMTQSGLLVYVFPDIQQLPTKHSSRGLLDA</sequence>
<dbReference type="AlphaFoldDB" id="A0A928WZ08"/>
<keyword evidence="1" id="KW-1133">Transmembrane helix</keyword>
<reference evidence="2" key="1">
    <citation type="submission" date="2020-10" db="EMBL/GenBank/DDBJ databases">
        <authorList>
            <person name="Castelo-Branco R."/>
            <person name="Eusebio N."/>
            <person name="Adriana R."/>
            <person name="Vieira A."/>
            <person name="Brugerolle De Fraissinette N."/>
            <person name="Rezende De Castro R."/>
            <person name="Schneider M.P."/>
            <person name="Vasconcelos V."/>
            <person name="Leao P.N."/>
        </authorList>
    </citation>
    <scope>NUCLEOTIDE SEQUENCE</scope>
    <source>
        <strain evidence="2">LEGE 11479</strain>
    </source>
</reference>
<accession>A0A928WZ08</accession>